<dbReference type="CDD" id="cd05347">
    <property type="entry name" value="Ga5DH-like_SDR_c"/>
    <property type="match status" value="1"/>
</dbReference>
<gene>
    <name evidence="10" type="ORF">KPNJ2_03259</name>
</gene>
<dbReference type="GO" id="GO:0051287">
    <property type="term" value="F:NAD binding"/>
    <property type="evidence" value="ECO:0007669"/>
    <property type="project" value="InterPro"/>
</dbReference>
<dbReference type="PRINTS" id="PR00080">
    <property type="entry name" value="SDRFAMILY"/>
</dbReference>
<dbReference type="Gene3D" id="3.40.50.720">
    <property type="entry name" value="NAD(P)-binding Rossmann-like Domain"/>
    <property type="match status" value="1"/>
</dbReference>
<organism evidence="10 11">
    <name type="scientific">Klebsiella pneumoniae 30684/NJST258_2</name>
    <dbReference type="NCBI Taxonomy" id="1420013"/>
    <lineage>
        <taxon>Bacteria</taxon>
        <taxon>Pseudomonadati</taxon>
        <taxon>Pseudomonadota</taxon>
        <taxon>Gammaproteobacteria</taxon>
        <taxon>Enterobacterales</taxon>
        <taxon>Enterobacteriaceae</taxon>
        <taxon>Klebsiella/Raoultella group</taxon>
        <taxon>Klebsiella</taxon>
        <taxon>Klebsiella pneumoniae complex</taxon>
    </lineage>
</organism>
<dbReference type="FunFam" id="3.40.50.720:FF:000081">
    <property type="entry name" value="2-deoxy-D-gluconate 3-dehydrogenase"/>
    <property type="match status" value="1"/>
</dbReference>
<comment type="catalytic activity">
    <reaction evidence="4">
        <text>2-dehydro-3-deoxy-D-gluconate + NAD(+) = 3-deoxy-D-glycero-2,5-hexodiulosonate + NADH + H(+)</text>
        <dbReference type="Rhea" id="RHEA:24232"/>
        <dbReference type="ChEBI" id="CHEBI:15378"/>
        <dbReference type="ChEBI" id="CHEBI:29071"/>
        <dbReference type="ChEBI" id="CHEBI:57540"/>
        <dbReference type="ChEBI" id="CHEBI:57945"/>
        <dbReference type="ChEBI" id="CHEBI:57990"/>
        <dbReference type="EC" id="1.1.1.127"/>
    </reaction>
</comment>
<evidence type="ECO:0000256" key="4">
    <source>
        <dbReference type="ARBA" id="ARBA00051099"/>
    </source>
</evidence>
<dbReference type="NCBIfam" id="TIGR01832">
    <property type="entry name" value="kduD"/>
    <property type="match status" value="1"/>
</dbReference>
<evidence type="ECO:0000256" key="1">
    <source>
        <dbReference type="ARBA" id="ARBA00006484"/>
    </source>
</evidence>
<dbReference type="InterPro" id="IPR020904">
    <property type="entry name" value="Sc_DH/Rdtase_CS"/>
</dbReference>
<evidence type="ECO:0000256" key="7">
    <source>
        <dbReference type="ARBA" id="ARBA00075624"/>
    </source>
</evidence>
<comment type="similarity">
    <text evidence="1 9">Belongs to the short-chain dehydrogenases/reductases (SDR) family.</text>
</comment>
<dbReference type="PROSITE" id="PS00061">
    <property type="entry name" value="ADH_SHORT"/>
    <property type="match status" value="1"/>
</dbReference>
<evidence type="ECO:0000256" key="6">
    <source>
        <dbReference type="ARBA" id="ARBA00071389"/>
    </source>
</evidence>
<dbReference type="PANTHER" id="PTHR42760:SF5">
    <property type="entry name" value="2-DEHYDRO-3-DEOXY-D-GLUCONATE 5-DEHYDROGENASE"/>
    <property type="match status" value="1"/>
</dbReference>
<dbReference type="PANTHER" id="PTHR42760">
    <property type="entry name" value="SHORT-CHAIN DEHYDROGENASES/REDUCTASES FAMILY MEMBER"/>
    <property type="match status" value="1"/>
</dbReference>
<reference evidence="10 11" key="1">
    <citation type="journal article" date="2014" name="Proc. Natl. Acad. Sci. U.S.A.">
        <title>Molecular dissection of the evolution of carbapenem-resistant multilocus sequence type 258 Klebsiella pneumoniae.</title>
        <authorList>
            <person name="Deleo F.R."/>
            <person name="Chen L."/>
            <person name="Porcella S.F."/>
            <person name="Martens C.A."/>
            <person name="Kobayashi S.D."/>
            <person name="Porter A.R."/>
            <person name="Chavda K.D."/>
            <person name="Jacobs M.R."/>
            <person name="Mathema B."/>
            <person name="Olsen R.J."/>
            <person name="Bonomo R.A."/>
            <person name="Musser J.M."/>
            <person name="Kreiswirth B.N."/>
        </authorList>
    </citation>
    <scope>NUCLEOTIDE SEQUENCE [LARGE SCALE GENOMIC DNA]</scope>
    <source>
        <strain evidence="10">30684/NJST258_2</strain>
    </source>
</reference>
<keyword evidence="3" id="KW-0520">NAD</keyword>
<dbReference type="GO" id="GO:0008678">
    <property type="term" value="F:2-deoxy-D-gluconate 3-dehydrogenase activity"/>
    <property type="evidence" value="ECO:0007669"/>
    <property type="project" value="InterPro"/>
</dbReference>
<evidence type="ECO:0000256" key="8">
    <source>
        <dbReference type="ARBA" id="ARBA00079135"/>
    </source>
</evidence>
<dbReference type="SUPFAM" id="SSF51735">
    <property type="entry name" value="NAD(P)-binding Rossmann-fold domains"/>
    <property type="match status" value="1"/>
</dbReference>
<sequence length="277" mass="29818">MFSSLYAGHRWRHRTPVDQLTEVNMVLNAFDLTGKVAIVTGCDTGLGQGMTLGLAQAGCDIVGINRKIPHDTAAQVLALGRRFHAIQADLSQENDMSGLVDQAVAAMGRVDILVNNAGIIRRHDALTFTESDWDAVIDLNLKAVFFLSQAVARQFIRQGEGGKIINIASMLSFQGGIRVPSYTASKSGVLGLTRLLANEWAGQGINVNAIAPGYMATNNTQALREDEERNQAILERIPAGRWGVPKDLQGPVVFLASSAADYINGYTLAVDGGWLAR</sequence>
<dbReference type="KEGG" id="kps:KPNJ2_03259"/>
<keyword evidence="2 10" id="KW-0560">Oxidoreductase</keyword>
<dbReference type="GO" id="GO:0047001">
    <property type="term" value="F:2-dehydro-3-deoxy-D-gluconate 5-dehydrogenase activity"/>
    <property type="evidence" value="ECO:0007669"/>
    <property type="project" value="UniProtKB-EC"/>
</dbReference>
<dbReference type="Proteomes" id="UP000019586">
    <property type="component" value="Chromosome"/>
</dbReference>
<dbReference type="Pfam" id="PF00106">
    <property type="entry name" value="adh_short"/>
    <property type="match status" value="1"/>
</dbReference>
<dbReference type="PATRIC" id="fig|1420013.3.peg.3062"/>
<evidence type="ECO:0000256" key="9">
    <source>
        <dbReference type="RuleBase" id="RU000363"/>
    </source>
</evidence>
<dbReference type="InterPro" id="IPR002347">
    <property type="entry name" value="SDR_fam"/>
</dbReference>
<evidence type="ECO:0000256" key="5">
    <source>
        <dbReference type="ARBA" id="ARBA00066584"/>
    </source>
</evidence>
<dbReference type="NCBIfam" id="NF006528">
    <property type="entry name" value="PRK08993.1"/>
    <property type="match status" value="1"/>
</dbReference>
<dbReference type="EC" id="1.1.1.127" evidence="5"/>
<dbReference type="HOGENOM" id="CLU_010194_1_1_6"/>
<dbReference type="PRINTS" id="PR00081">
    <property type="entry name" value="GDHRDH"/>
</dbReference>
<protein>
    <recommendedName>
        <fullName evidence="6">2-dehydro-3-deoxy-D-gluconate 5-dehydrogenase</fullName>
        <ecNumber evidence="5">1.1.1.127</ecNumber>
    </recommendedName>
    <alternativeName>
        <fullName evidence="7">2-keto-3-deoxygluconate 5-dehydrogenase</fullName>
    </alternativeName>
    <alternativeName>
        <fullName evidence="8">2-keto-3-deoxygluconate oxidoreductase</fullName>
    </alternativeName>
</protein>
<evidence type="ECO:0000256" key="3">
    <source>
        <dbReference type="ARBA" id="ARBA00023027"/>
    </source>
</evidence>
<dbReference type="EMBL" id="CP006918">
    <property type="protein sequence ID" value="AHM80039.1"/>
    <property type="molecule type" value="Genomic_DNA"/>
</dbReference>
<evidence type="ECO:0000313" key="10">
    <source>
        <dbReference type="EMBL" id="AHM80039.1"/>
    </source>
</evidence>
<dbReference type="AlphaFoldDB" id="W8UJF0"/>
<name>W8UJF0_KLEPN</name>
<proteinExistence type="inferred from homology"/>
<accession>W8UJF0</accession>
<dbReference type="InterPro" id="IPR011286">
    <property type="entry name" value="2-deoxy-D-gluc_3_DH"/>
</dbReference>
<evidence type="ECO:0000313" key="11">
    <source>
        <dbReference type="Proteomes" id="UP000019586"/>
    </source>
</evidence>
<dbReference type="InterPro" id="IPR036291">
    <property type="entry name" value="NAD(P)-bd_dom_sf"/>
</dbReference>
<evidence type="ECO:0000256" key="2">
    <source>
        <dbReference type="ARBA" id="ARBA00023002"/>
    </source>
</evidence>